<dbReference type="RefSeq" id="WP_054490224.1">
    <property type="nucleotide sequence ID" value="NZ_CP014060.2"/>
</dbReference>
<dbReference type="InterPro" id="IPR014017">
    <property type="entry name" value="DNA_helicase_UvrD-like_C"/>
</dbReference>
<comment type="subunit">
    <text evidence="11">Homodimer.</text>
</comment>
<dbReference type="HAMAP" id="MF_01920">
    <property type="entry name" value="Helicase_Rep"/>
    <property type="match status" value="1"/>
</dbReference>
<evidence type="ECO:0000256" key="3">
    <source>
        <dbReference type="ARBA" id="ARBA00022741"/>
    </source>
</evidence>
<comment type="similarity">
    <text evidence="1 11">Belongs to the helicase family. UvrD subfamily.</text>
</comment>
<evidence type="ECO:0000256" key="7">
    <source>
        <dbReference type="ARBA" id="ARBA00023125"/>
    </source>
</evidence>
<reference evidence="16" key="1">
    <citation type="submission" date="2015-12" db="EMBL/GenBank/DDBJ databases">
        <title>FDA dAtabase for Regulatory Grade micrObial Sequences (FDA-ARGOS): Supporting development and validation of Infectious Disease Dx tests.</title>
        <authorList>
            <person name="Case J."/>
            <person name="Tallon L."/>
            <person name="Sadzewicz L."/>
            <person name="Sengamalay N."/>
            <person name="Ott S."/>
            <person name="Godinez A."/>
            <person name="Nagaraj S."/>
            <person name="Nadendla S."/>
            <person name="Sichtig H."/>
        </authorList>
    </citation>
    <scope>NUCLEOTIDE SEQUENCE [LARGE SCALE GENOMIC DNA]</scope>
    <source>
        <strain evidence="16">FDAARGOS_147</strain>
    </source>
</reference>
<keyword evidence="3 11" id="KW-0547">Nucleotide-binding</keyword>
<evidence type="ECO:0000256" key="4">
    <source>
        <dbReference type="ARBA" id="ARBA00022801"/>
    </source>
</evidence>
<dbReference type="InterPro" id="IPR014016">
    <property type="entry name" value="UvrD-like_ATP-bd"/>
</dbReference>
<keyword evidence="4 11" id="KW-0378">Hydrolase</keyword>
<dbReference type="GO" id="GO:0016887">
    <property type="term" value="F:ATP hydrolysis activity"/>
    <property type="evidence" value="ECO:0007669"/>
    <property type="project" value="RHEA"/>
</dbReference>
<keyword evidence="7 11" id="KW-0238">DNA-binding</keyword>
<comment type="catalytic activity">
    <reaction evidence="10 11">
        <text>ATP + H2O = ADP + phosphate + H(+)</text>
        <dbReference type="Rhea" id="RHEA:13065"/>
        <dbReference type="ChEBI" id="CHEBI:15377"/>
        <dbReference type="ChEBI" id="CHEBI:15378"/>
        <dbReference type="ChEBI" id="CHEBI:30616"/>
        <dbReference type="ChEBI" id="CHEBI:43474"/>
        <dbReference type="ChEBI" id="CHEBI:456216"/>
        <dbReference type="EC" id="5.6.2.4"/>
    </reaction>
</comment>
<dbReference type="PROSITE" id="PS51198">
    <property type="entry name" value="UVRD_HELICASE_ATP_BIND"/>
    <property type="match status" value="1"/>
</dbReference>
<dbReference type="InterPro" id="IPR000212">
    <property type="entry name" value="DNA_helicase_UvrD/REP"/>
</dbReference>
<comment type="function">
    <text evidence="11">Rep helicase is a single-stranded DNA-dependent ATPase involved in DNA replication; it can initiate unwinding at a nick in the DNA. It binds to the single-stranded DNA and acts in a progressive fashion along the DNA in the 3' to 5' direction.</text>
</comment>
<dbReference type="GO" id="GO:0043138">
    <property type="term" value="F:3'-5' DNA helicase activity"/>
    <property type="evidence" value="ECO:0007669"/>
    <property type="project" value="UniProtKB-UniRule"/>
</dbReference>
<dbReference type="GO" id="GO:0000725">
    <property type="term" value="P:recombinational repair"/>
    <property type="evidence" value="ECO:0007669"/>
    <property type="project" value="TreeGrafter"/>
</dbReference>
<dbReference type="InterPro" id="IPR013986">
    <property type="entry name" value="DExx_box_DNA_helicase_dom_sf"/>
</dbReference>
<evidence type="ECO:0000256" key="5">
    <source>
        <dbReference type="ARBA" id="ARBA00022806"/>
    </source>
</evidence>
<name>A0A120LHK3_ALCXX</name>
<proteinExistence type="inferred from homology"/>
<dbReference type="Pfam" id="PF00580">
    <property type="entry name" value="UvrD-helicase"/>
    <property type="match status" value="1"/>
</dbReference>
<feature type="binding site" evidence="12">
    <location>
        <begin position="30"/>
        <end position="37"/>
    </location>
    <ligand>
        <name>ATP</name>
        <dbReference type="ChEBI" id="CHEBI:30616"/>
    </ligand>
</feature>
<accession>A0A120LHK3</accession>
<dbReference type="Pfam" id="PF13361">
    <property type="entry name" value="UvrD_C"/>
    <property type="match status" value="1"/>
</dbReference>
<evidence type="ECO:0000259" key="14">
    <source>
        <dbReference type="PROSITE" id="PS51217"/>
    </source>
</evidence>
<gene>
    <name evidence="11" type="primary">rep</name>
    <name evidence="15" type="ORF">AL504_16775</name>
</gene>
<dbReference type="AlphaFoldDB" id="A0A120LHK3"/>
<evidence type="ECO:0000313" key="15">
    <source>
        <dbReference type="EMBL" id="AMG37518.1"/>
    </source>
</evidence>
<evidence type="ECO:0000259" key="13">
    <source>
        <dbReference type="PROSITE" id="PS51198"/>
    </source>
</evidence>
<feature type="binding site" evidence="11">
    <location>
        <position position="283"/>
    </location>
    <ligand>
        <name>ATP</name>
        <dbReference type="ChEBI" id="CHEBI:30616"/>
    </ligand>
</feature>
<comment type="catalytic activity">
    <reaction evidence="9 11">
        <text>Couples ATP hydrolysis with the unwinding of duplex DNA by translocating in the 3'-5' direction.</text>
        <dbReference type="EC" id="5.6.2.4"/>
    </reaction>
</comment>
<dbReference type="InterPro" id="IPR027417">
    <property type="entry name" value="P-loop_NTPase"/>
</dbReference>
<evidence type="ECO:0000256" key="1">
    <source>
        <dbReference type="ARBA" id="ARBA00009922"/>
    </source>
</evidence>
<dbReference type="GO" id="GO:0006260">
    <property type="term" value="P:DNA replication"/>
    <property type="evidence" value="ECO:0007669"/>
    <property type="project" value="UniProtKB-UniRule"/>
</dbReference>
<feature type="domain" description="UvrD-like helicase ATP-binding" evidence="13">
    <location>
        <begin position="9"/>
        <end position="285"/>
    </location>
</feature>
<dbReference type="SUPFAM" id="SSF52540">
    <property type="entry name" value="P-loop containing nucleoside triphosphate hydrolases"/>
    <property type="match status" value="1"/>
</dbReference>
<dbReference type="PROSITE" id="PS51217">
    <property type="entry name" value="UVRD_HELICASE_CTER"/>
    <property type="match status" value="1"/>
</dbReference>
<dbReference type="InterPro" id="IPR005752">
    <property type="entry name" value="Helicase_Rep"/>
</dbReference>
<feature type="domain" description="UvrD-like helicase C-terminal" evidence="14">
    <location>
        <begin position="286"/>
        <end position="573"/>
    </location>
</feature>
<evidence type="ECO:0000256" key="6">
    <source>
        <dbReference type="ARBA" id="ARBA00022840"/>
    </source>
</evidence>
<evidence type="ECO:0000256" key="12">
    <source>
        <dbReference type="PROSITE-ProRule" id="PRU00560"/>
    </source>
</evidence>
<dbReference type="PANTHER" id="PTHR11070:SF64">
    <property type="entry name" value="ATP-DEPENDENT DNA HELICASE REP"/>
    <property type="match status" value="1"/>
</dbReference>
<keyword evidence="2 11" id="KW-0235">DNA replication</keyword>
<dbReference type="Gene3D" id="3.40.50.300">
    <property type="entry name" value="P-loop containing nucleotide triphosphate hydrolases"/>
    <property type="match status" value="2"/>
</dbReference>
<keyword evidence="8 11" id="KW-0413">Isomerase</keyword>
<evidence type="ECO:0000313" key="16">
    <source>
        <dbReference type="Proteomes" id="UP000060602"/>
    </source>
</evidence>
<dbReference type="EC" id="5.6.2.4" evidence="11"/>
<keyword evidence="5 11" id="KW-0347">Helicase</keyword>
<dbReference type="GO" id="GO:0005524">
    <property type="term" value="F:ATP binding"/>
    <property type="evidence" value="ECO:0007669"/>
    <property type="project" value="UniProtKB-UniRule"/>
</dbReference>
<evidence type="ECO:0000256" key="8">
    <source>
        <dbReference type="ARBA" id="ARBA00023235"/>
    </source>
</evidence>
<evidence type="ECO:0000256" key="9">
    <source>
        <dbReference type="ARBA" id="ARBA00034617"/>
    </source>
</evidence>
<dbReference type="Proteomes" id="UP000060602">
    <property type="component" value="Chromosome"/>
</dbReference>
<keyword evidence="6 11" id="KW-0067">ATP-binding</keyword>
<dbReference type="Gene3D" id="1.10.486.10">
    <property type="entry name" value="PCRA, domain 4"/>
    <property type="match status" value="1"/>
</dbReference>
<evidence type="ECO:0000256" key="11">
    <source>
        <dbReference type="HAMAP-Rule" id="MF_01920"/>
    </source>
</evidence>
<dbReference type="GO" id="GO:0005829">
    <property type="term" value="C:cytosol"/>
    <property type="evidence" value="ECO:0007669"/>
    <property type="project" value="TreeGrafter"/>
</dbReference>
<protein>
    <recommendedName>
        <fullName evidence="11">ATP-dependent DNA helicase Rep</fullName>
        <ecNumber evidence="11">5.6.2.4</ecNumber>
    </recommendedName>
    <alternativeName>
        <fullName evidence="11">DNA 3'-5' helicase Rep</fullName>
    </alternativeName>
</protein>
<dbReference type="CDD" id="cd17932">
    <property type="entry name" value="DEXQc_UvrD"/>
    <property type="match status" value="1"/>
</dbReference>
<dbReference type="Gene3D" id="1.10.10.160">
    <property type="match status" value="1"/>
</dbReference>
<organism evidence="15 16">
    <name type="scientific">Alcaligenes xylosoxydans xylosoxydans</name>
    <name type="common">Achromobacter xylosoxidans</name>
    <dbReference type="NCBI Taxonomy" id="85698"/>
    <lineage>
        <taxon>Bacteria</taxon>
        <taxon>Pseudomonadati</taxon>
        <taxon>Pseudomonadota</taxon>
        <taxon>Betaproteobacteria</taxon>
        <taxon>Burkholderiales</taxon>
        <taxon>Alcaligenaceae</taxon>
        <taxon>Achromobacter</taxon>
    </lineage>
</organism>
<dbReference type="EMBL" id="CP014060">
    <property type="protein sequence ID" value="AMG37518.1"/>
    <property type="molecule type" value="Genomic_DNA"/>
</dbReference>
<dbReference type="GO" id="GO:0003697">
    <property type="term" value="F:single-stranded DNA binding"/>
    <property type="evidence" value="ECO:0007669"/>
    <property type="project" value="UniProtKB-UniRule"/>
</dbReference>
<sequence length="687" mass="77347">MSAHEPIGHGLNPAQKEAVLYLDGPCLVLAGAGSGKTRVITQKIAYLLRECGYMGRNVVALTFTNKAAREMDERVKTLVDRKLGKGLTISTFHSLGVKLLREEARNAGLKPTFSILDADDAMAIIQELLATTDKGRLRHVQGIISLWKNALMEPDDAAREAITPGDVEAANVYRSYAATLAAYQAVDFDDLIRIPALLLANNEEVRTRWQNRVRYLLVDEYQDTNVCQYRLVQLLTGPRAMFTAVGDDDQAIYAWRGATIENLAKLTTDYPNLKLIKLEQNYRSVQRILAAANQVIEKNPKLFDKKLWSDLGVGEPILVSPMDGEEHEAESIAMKVSAARFERQAQWKDFAILYRGNHQARILEQALRNLKIPYTISGGQSFFDKAEVRDILAYLRLLANDEDDPAFIRAATTPKRGIGQATLQTLGQYAASRELSLLAAVDETGLESLLAPRQLEPLRTFTEFIRRMQWRAGRGAASAKDAAPAEPAGVILDDLVQAIQYERHLFELFEERPAQTRWQNVLELTGWLKRKAEEDNMTLFELVQHVALVTMLERGEEEELDAVKMSTLHASKGLEYPHVYLAGVEEGLLPHLGKDDEDGDPARAAENLATRIQEERRLMYVGITRAQRTLNLSWCKRRRRAREDLVREPSRFIEEMGLDDPTIKEDETTAAMNPKERMAMLKALLKK</sequence>
<dbReference type="PANTHER" id="PTHR11070">
    <property type="entry name" value="UVRD / RECB / PCRA DNA HELICASE FAMILY MEMBER"/>
    <property type="match status" value="1"/>
</dbReference>
<evidence type="ECO:0000256" key="10">
    <source>
        <dbReference type="ARBA" id="ARBA00048988"/>
    </source>
</evidence>
<evidence type="ECO:0000256" key="2">
    <source>
        <dbReference type="ARBA" id="ARBA00022705"/>
    </source>
</evidence>